<evidence type="ECO:0000313" key="5">
    <source>
        <dbReference type="Proteomes" id="UP000663829"/>
    </source>
</evidence>
<comment type="caution">
    <text evidence="2">The sequence shown here is derived from an EMBL/GenBank/DDBJ whole genome shotgun (WGS) entry which is preliminary data.</text>
</comment>
<proteinExistence type="predicted"/>
<evidence type="ECO:0000313" key="3">
    <source>
        <dbReference type="EMBL" id="CAF3685091.1"/>
    </source>
</evidence>
<dbReference type="Proteomes" id="UP000663829">
    <property type="component" value="Unassembled WGS sequence"/>
</dbReference>
<protein>
    <submittedName>
        <fullName evidence="2">Uncharacterized protein</fullName>
    </submittedName>
</protein>
<evidence type="ECO:0000313" key="2">
    <source>
        <dbReference type="EMBL" id="CAF1162760.1"/>
    </source>
</evidence>
<dbReference type="Proteomes" id="UP000677228">
    <property type="component" value="Unassembled WGS sequence"/>
</dbReference>
<reference evidence="2" key="1">
    <citation type="submission" date="2021-02" db="EMBL/GenBank/DDBJ databases">
        <authorList>
            <person name="Nowell W R."/>
        </authorList>
    </citation>
    <scope>NUCLEOTIDE SEQUENCE</scope>
</reference>
<sequence>MKDWTLICTTCKTDELDCGNKGWQSIEQHMSKNKHRENVKLIKGNATFINVTQTSNIQLQQPSTSSIISTATLTHPIKIISFQDQVTRAEAVWAINAAQHGYS</sequence>
<dbReference type="EMBL" id="CAJNOK010003536">
    <property type="protein sequence ID" value="CAF0905068.1"/>
    <property type="molecule type" value="Genomic_DNA"/>
</dbReference>
<keyword evidence="5" id="KW-1185">Reference proteome</keyword>
<organism evidence="2 5">
    <name type="scientific">Didymodactylos carnosus</name>
    <dbReference type="NCBI Taxonomy" id="1234261"/>
    <lineage>
        <taxon>Eukaryota</taxon>
        <taxon>Metazoa</taxon>
        <taxon>Spiralia</taxon>
        <taxon>Gnathifera</taxon>
        <taxon>Rotifera</taxon>
        <taxon>Eurotatoria</taxon>
        <taxon>Bdelloidea</taxon>
        <taxon>Philodinida</taxon>
        <taxon>Philodinidae</taxon>
        <taxon>Didymodactylos</taxon>
    </lineage>
</organism>
<dbReference type="OrthoDB" id="10056195at2759"/>
<dbReference type="AlphaFoldDB" id="A0A814TJ60"/>
<name>A0A814TJ60_9BILA</name>
<evidence type="ECO:0000313" key="1">
    <source>
        <dbReference type="EMBL" id="CAF0905068.1"/>
    </source>
</evidence>
<dbReference type="EMBL" id="CAJNOQ010007265">
    <property type="protein sequence ID" value="CAF1162760.1"/>
    <property type="molecule type" value="Genomic_DNA"/>
</dbReference>
<accession>A0A814TJ60</accession>
<dbReference type="Proteomes" id="UP000681722">
    <property type="component" value="Unassembled WGS sequence"/>
</dbReference>
<dbReference type="EMBL" id="CAJOBC010007265">
    <property type="protein sequence ID" value="CAF3926299.1"/>
    <property type="molecule type" value="Genomic_DNA"/>
</dbReference>
<dbReference type="EMBL" id="CAJOBA010003537">
    <property type="protein sequence ID" value="CAF3685091.1"/>
    <property type="molecule type" value="Genomic_DNA"/>
</dbReference>
<evidence type="ECO:0000313" key="4">
    <source>
        <dbReference type="EMBL" id="CAF3926299.1"/>
    </source>
</evidence>
<gene>
    <name evidence="2" type="ORF">GPM918_LOCUS21764</name>
    <name evidence="1" type="ORF">OVA965_LOCUS9825</name>
    <name evidence="4" type="ORF">SRO942_LOCUS21762</name>
    <name evidence="3" type="ORF">TMI583_LOCUS9821</name>
</gene>
<dbReference type="Proteomes" id="UP000682733">
    <property type="component" value="Unassembled WGS sequence"/>
</dbReference>